<organism evidence="11 12">
    <name type="scientific">Cotesia typhae</name>
    <dbReference type="NCBI Taxonomy" id="2053667"/>
    <lineage>
        <taxon>Eukaryota</taxon>
        <taxon>Metazoa</taxon>
        <taxon>Ecdysozoa</taxon>
        <taxon>Arthropoda</taxon>
        <taxon>Hexapoda</taxon>
        <taxon>Insecta</taxon>
        <taxon>Pterygota</taxon>
        <taxon>Neoptera</taxon>
        <taxon>Endopterygota</taxon>
        <taxon>Hymenoptera</taxon>
        <taxon>Apocrita</taxon>
        <taxon>Ichneumonoidea</taxon>
        <taxon>Braconidae</taxon>
        <taxon>Microgastrinae</taxon>
        <taxon>Cotesia</taxon>
    </lineage>
</organism>
<gene>
    <name evidence="11" type="ORF">G9C98_004613</name>
</gene>
<dbReference type="GO" id="GO:0004252">
    <property type="term" value="F:serine-type endopeptidase activity"/>
    <property type="evidence" value="ECO:0007669"/>
    <property type="project" value="UniProtKB-EC"/>
</dbReference>
<dbReference type="PROSITE" id="PS00135">
    <property type="entry name" value="TRYPSIN_SER"/>
    <property type="match status" value="1"/>
</dbReference>
<dbReference type="CDD" id="cd00190">
    <property type="entry name" value="Tryp_SPc"/>
    <property type="match status" value="1"/>
</dbReference>
<evidence type="ECO:0000256" key="1">
    <source>
        <dbReference type="ARBA" id="ARBA00004239"/>
    </source>
</evidence>
<evidence type="ECO:0000256" key="7">
    <source>
        <dbReference type="ARBA" id="ARBA00044036"/>
    </source>
</evidence>
<evidence type="ECO:0000256" key="3">
    <source>
        <dbReference type="ARBA" id="ARBA00022670"/>
    </source>
</evidence>
<dbReference type="EC" id="3.4.21.1" evidence="7"/>
<dbReference type="InterPro" id="IPR033116">
    <property type="entry name" value="TRYPSIN_SER"/>
</dbReference>
<evidence type="ECO:0000256" key="9">
    <source>
        <dbReference type="SAM" id="SignalP"/>
    </source>
</evidence>
<feature type="domain" description="Peptidase S1" evidence="10">
    <location>
        <begin position="26"/>
        <end position="245"/>
    </location>
</feature>
<keyword evidence="4 8" id="KW-0378">Hydrolase</keyword>
<evidence type="ECO:0000313" key="12">
    <source>
        <dbReference type="Proteomes" id="UP000729913"/>
    </source>
</evidence>
<keyword evidence="2" id="KW-0964">Secreted</keyword>
<dbReference type="PANTHER" id="PTHR24276:SF98">
    <property type="entry name" value="FI18310P1-RELATED"/>
    <property type="match status" value="1"/>
</dbReference>
<keyword evidence="3 8" id="KW-0645">Protease</keyword>
<dbReference type="PROSITE" id="PS00134">
    <property type="entry name" value="TRYPSIN_HIS"/>
    <property type="match status" value="1"/>
</dbReference>
<dbReference type="OrthoDB" id="60866at2759"/>
<keyword evidence="12" id="KW-1185">Reference proteome</keyword>
<evidence type="ECO:0000256" key="8">
    <source>
        <dbReference type="RuleBase" id="RU363034"/>
    </source>
</evidence>
<protein>
    <recommendedName>
        <fullName evidence="7">chymotrypsin</fullName>
        <ecNumber evidence="7">3.4.21.1</ecNumber>
    </recommendedName>
</protein>
<proteinExistence type="predicted"/>
<dbReference type="SMART" id="SM00020">
    <property type="entry name" value="Tryp_SPc"/>
    <property type="match status" value="1"/>
</dbReference>
<reference evidence="11" key="2">
    <citation type="submission" date="2021-04" db="EMBL/GenBank/DDBJ databases">
        <title>Genome-wide patterns of bracovirus chromosomal integration into multiple host tissues during parasitism.</title>
        <authorList>
            <person name="Chebbi M.A.C."/>
        </authorList>
    </citation>
    <scope>NUCLEOTIDE SEQUENCE</scope>
    <source>
        <tissue evidence="11">Whole body</tissue>
    </source>
</reference>
<evidence type="ECO:0000256" key="4">
    <source>
        <dbReference type="ARBA" id="ARBA00022801"/>
    </source>
</evidence>
<evidence type="ECO:0000256" key="6">
    <source>
        <dbReference type="ARBA" id="ARBA00023157"/>
    </source>
</evidence>
<keyword evidence="9" id="KW-0732">Signal</keyword>
<dbReference type="InterPro" id="IPR018114">
    <property type="entry name" value="TRYPSIN_HIS"/>
</dbReference>
<dbReference type="Proteomes" id="UP000729913">
    <property type="component" value="Unassembled WGS sequence"/>
</dbReference>
<keyword evidence="6" id="KW-1015">Disulfide bond</keyword>
<dbReference type="Pfam" id="PF00089">
    <property type="entry name" value="Trypsin"/>
    <property type="match status" value="1"/>
</dbReference>
<feature type="signal peptide" evidence="9">
    <location>
        <begin position="1"/>
        <end position="19"/>
    </location>
</feature>
<sequence length="248" mass="26929">MRPIFFGILAIIALASTNAREIPSRVVGGEDAAEGAHPWQVSLRKSNSHFCGGVIVNERWILTAAHCIVYQSAASITVVTGTNRLSEGGDRYQAKTLVPHKKYNSMVFSNDIGMIMLAEDITFNDKVQPIALPSADDRYEEYPAKLSGWGTTKLGGSLPDKLQEIELMVITETKCKSYHSMVSAGHICTLTQAGEGACHGDSGGPLTAEGTLIGLVSFGRPCAVGYPDVYTRVFFYLDWISETMEAKF</sequence>
<dbReference type="PANTHER" id="PTHR24276">
    <property type="entry name" value="POLYSERASE-RELATED"/>
    <property type="match status" value="1"/>
</dbReference>
<dbReference type="GO" id="GO:0005576">
    <property type="term" value="C:extracellular region"/>
    <property type="evidence" value="ECO:0007669"/>
    <property type="project" value="UniProtKB-SubCell"/>
</dbReference>
<evidence type="ECO:0000256" key="2">
    <source>
        <dbReference type="ARBA" id="ARBA00022525"/>
    </source>
</evidence>
<comment type="subcellular location">
    <subcellularLocation>
        <location evidence="1">Secreted</location>
        <location evidence="1">Extracellular space</location>
    </subcellularLocation>
</comment>
<dbReference type="InterPro" id="IPR001254">
    <property type="entry name" value="Trypsin_dom"/>
</dbReference>
<dbReference type="GO" id="GO:0016485">
    <property type="term" value="P:protein processing"/>
    <property type="evidence" value="ECO:0007669"/>
    <property type="project" value="UniProtKB-ARBA"/>
</dbReference>
<evidence type="ECO:0000259" key="10">
    <source>
        <dbReference type="PROSITE" id="PS50240"/>
    </source>
</evidence>
<keyword evidence="5 8" id="KW-0720">Serine protease</keyword>
<reference evidence="11" key="1">
    <citation type="submission" date="2020-03" db="EMBL/GenBank/DDBJ databases">
        <authorList>
            <person name="Chebbi M.A."/>
            <person name="Drezen J.M."/>
        </authorList>
    </citation>
    <scope>NUCLEOTIDE SEQUENCE</scope>
    <source>
        <tissue evidence="11">Whole body</tissue>
    </source>
</reference>
<comment type="caution">
    <text evidence="11">The sequence shown here is derived from an EMBL/GenBank/DDBJ whole genome shotgun (WGS) entry which is preliminary data.</text>
</comment>
<dbReference type="FunFam" id="2.40.10.10:FF:000047">
    <property type="entry name" value="Trypsin eta"/>
    <property type="match status" value="1"/>
</dbReference>
<dbReference type="InterPro" id="IPR050430">
    <property type="entry name" value="Peptidase_S1"/>
</dbReference>
<dbReference type="EMBL" id="JAAOIC020000049">
    <property type="protein sequence ID" value="KAG8036034.1"/>
    <property type="molecule type" value="Genomic_DNA"/>
</dbReference>
<feature type="chain" id="PRO_5035310812" description="chymotrypsin" evidence="9">
    <location>
        <begin position="20"/>
        <end position="248"/>
    </location>
</feature>
<accession>A0A8J5V6S8</accession>
<evidence type="ECO:0000256" key="5">
    <source>
        <dbReference type="ARBA" id="ARBA00022825"/>
    </source>
</evidence>
<dbReference type="AlphaFoldDB" id="A0A8J5V6S8"/>
<name>A0A8J5V6S8_9HYME</name>
<evidence type="ECO:0000313" key="11">
    <source>
        <dbReference type="EMBL" id="KAG8036034.1"/>
    </source>
</evidence>
<dbReference type="PROSITE" id="PS50240">
    <property type="entry name" value="TRYPSIN_DOM"/>
    <property type="match status" value="1"/>
</dbReference>